<dbReference type="Gene3D" id="3.40.50.1820">
    <property type="entry name" value="alpha/beta hydrolase"/>
    <property type="match status" value="1"/>
</dbReference>
<feature type="domain" description="4Fe-4S ferredoxin-type" evidence="6">
    <location>
        <begin position="122"/>
        <end position="151"/>
    </location>
</feature>
<dbReference type="SUPFAM" id="SSF53474">
    <property type="entry name" value="alpha/beta-Hydrolases"/>
    <property type="match status" value="1"/>
</dbReference>
<comment type="cofactor">
    <cofactor evidence="1">
        <name>FAD</name>
        <dbReference type="ChEBI" id="CHEBI:57692"/>
    </cofactor>
</comment>
<dbReference type="PANTHER" id="PTHR47470">
    <property type="entry name" value="CHOLESTEROL OXIDASE"/>
    <property type="match status" value="1"/>
</dbReference>
<feature type="region of interest" description="Disordered" evidence="5">
    <location>
        <begin position="68"/>
        <end position="87"/>
    </location>
</feature>
<comment type="caution">
    <text evidence="7">The sequence shown here is derived from an EMBL/GenBank/DDBJ whole genome shotgun (WGS) entry which is preliminary data.</text>
</comment>
<keyword evidence="3" id="KW-0274">FAD</keyword>
<sequence>MVVMMLLLSGRGCGGSIAARRMSIAGFKIHVQDDALAVTACGLGGGSLVNAGEMLQTTARARRDPRWPKDWEKIGTDDRQKSSEVSEFQDHGRVIGEEYEENIDNPMKLSMNFDIEEHVSNSRRSQETGSCLACGNCIAGCPYNAKNSPDIFCLWMGTWLLVVAWRNRRDKARCRYEAQPKMVLNAIGHDDSSRVLTLTLTFSSLALQYEPHTEPRSFSSCHAAEIVSRHPVQDASKNLGTSGKRIFDEQPGFIYNASSGSKSGNDLVRTLLKDGRDMRLLHARHWSSPSNHFSLEHIGRIDIPSAINKIVQFYAEPTKVHVVAHCLGGLATHMSIMRGHVSTKHIASLSCTNSSMFFKLTTSSLSHKMHYWMNKENLPRFPMAAFPHLRRIWNSSFIVNSKGNNSYPIHSGRMAFPTLYISGGRTLLVTPETSFVANNT</sequence>
<evidence type="ECO:0000313" key="7">
    <source>
        <dbReference type="EMBL" id="KAK4419409.1"/>
    </source>
</evidence>
<dbReference type="PROSITE" id="PS51379">
    <property type="entry name" value="4FE4S_FER_2"/>
    <property type="match status" value="1"/>
</dbReference>
<evidence type="ECO:0000256" key="5">
    <source>
        <dbReference type="SAM" id="MobiDB-lite"/>
    </source>
</evidence>
<dbReference type="Proteomes" id="UP001293254">
    <property type="component" value="Unassembled WGS sequence"/>
</dbReference>
<dbReference type="InterPro" id="IPR017900">
    <property type="entry name" value="4Fe4S_Fe_S_CS"/>
</dbReference>
<accession>A0AAE1XWS2</accession>
<reference evidence="7" key="2">
    <citation type="journal article" date="2024" name="Plant">
        <title>Genomic evolution and insights into agronomic trait innovations of Sesamum species.</title>
        <authorList>
            <person name="Miao H."/>
            <person name="Wang L."/>
            <person name="Qu L."/>
            <person name="Liu H."/>
            <person name="Sun Y."/>
            <person name="Le M."/>
            <person name="Wang Q."/>
            <person name="Wei S."/>
            <person name="Zheng Y."/>
            <person name="Lin W."/>
            <person name="Duan Y."/>
            <person name="Cao H."/>
            <person name="Xiong S."/>
            <person name="Wang X."/>
            <person name="Wei L."/>
            <person name="Li C."/>
            <person name="Ma Q."/>
            <person name="Ju M."/>
            <person name="Zhao R."/>
            <person name="Li G."/>
            <person name="Mu C."/>
            <person name="Tian Q."/>
            <person name="Mei H."/>
            <person name="Zhang T."/>
            <person name="Gao T."/>
            <person name="Zhang H."/>
        </authorList>
    </citation>
    <scope>NUCLEOTIDE SEQUENCE</scope>
    <source>
        <tissue evidence="7">Leaf</tissue>
    </source>
</reference>
<dbReference type="InterPro" id="IPR017896">
    <property type="entry name" value="4Fe4S_Fe-S-bd"/>
</dbReference>
<name>A0AAE1XWS2_9LAMI</name>
<evidence type="ECO:0000313" key="8">
    <source>
        <dbReference type="Proteomes" id="UP001293254"/>
    </source>
</evidence>
<evidence type="ECO:0000256" key="4">
    <source>
        <dbReference type="ARBA" id="ARBA00023002"/>
    </source>
</evidence>
<dbReference type="EMBL" id="JACGWO010000009">
    <property type="protein sequence ID" value="KAK4419409.1"/>
    <property type="molecule type" value="Genomic_DNA"/>
</dbReference>
<gene>
    <name evidence="7" type="ORF">Salat_2353800</name>
</gene>
<dbReference type="AlphaFoldDB" id="A0AAE1XWS2"/>
<dbReference type="InterPro" id="IPR029058">
    <property type="entry name" value="AB_hydrolase_fold"/>
</dbReference>
<keyword evidence="8" id="KW-1185">Reference proteome</keyword>
<proteinExistence type="predicted"/>
<dbReference type="PANTHER" id="PTHR47470:SF1">
    <property type="entry name" value="FAD-DEPENDENT OXIDOREDUCTASE 2 FAD BINDING DOMAIN-CONTAINING PROTEIN"/>
    <property type="match status" value="1"/>
</dbReference>
<dbReference type="PROSITE" id="PS00198">
    <property type="entry name" value="4FE4S_FER_1"/>
    <property type="match status" value="1"/>
</dbReference>
<evidence type="ECO:0000256" key="3">
    <source>
        <dbReference type="ARBA" id="ARBA00022827"/>
    </source>
</evidence>
<dbReference type="InterPro" id="IPR052542">
    <property type="entry name" value="Cholesterol_Oxidase"/>
</dbReference>
<evidence type="ECO:0000256" key="1">
    <source>
        <dbReference type="ARBA" id="ARBA00001974"/>
    </source>
</evidence>
<dbReference type="GO" id="GO:0016491">
    <property type="term" value="F:oxidoreductase activity"/>
    <property type="evidence" value="ECO:0007669"/>
    <property type="project" value="UniProtKB-KW"/>
</dbReference>
<organism evidence="7 8">
    <name type="scientific">Sesamum alatum</name>
    <dbReference type="NCBI Taxonomy" id="300844"/>
    <lineage>
        <taxon>Eukaryota</taxon>
        <taxon>Viridiplantae</taxon>
        <taxon>Streptophyta</taxon>
        <taxon>Embryophyta</taxon>
        <taxon>Tracheophyta</taxon>
        <taxon>Spermatophyta</taxon>
        <taxon>Magnoliopsida</taxon>
        <taxon>eudicotyledons</taxon>
        <taxon>Gunneridae</taxon>
        <taxon>Pentapetalae</taxon>
        <taxon>asterids</taxon>
        <taxon>lamiids</taxon>
        <taxon>Lamiales</taxon>
        <taxon>Pedaliaceae</taxon>
        <taxon>Sesamum</taxon>
    </lineage>
</organism>
<protein>
    <recommendedName>
        <fullName evidence="6">4Fe-4S ferredoxin-type domain-containing protein</fullName>
    </recommendedName>
</protein>
<evidence type="ECO:0000259" key="6">
    <source>
        <dbReference type="PROSITE" id="PS51379"/>
    </source>
</evidence>
<evidence type="ECO:0000256" key="2">
    <source>
        <dbReference type="ARBA" id="ARBA00022630"/>
    </source>
</evidence>
<keyword evidence="2" id="KW-0285">Flavoprotein</keyword>
<reference evidence="7" key="1">
    <citation type="submission" date="2020-06" db="EMBL/GenBank/DDBJ databases">
        <authorList>
            <person name="Li T."/>
            <person name="Hu X."/>
            <person name="Zhang T."/>
            <person name="Song X."/>
            <person name="Zhang H."/>
            <person name="Dai N."/>
            <person name="Sheng W."/>
            <person name="Hou X."/>
            <person name="Wei L."/>
        </authorList>
    </citation>
    <scope>NUCLEOTIDE SEQUENCE</scope>
    <source>
        <strain evidence="7">3651</strain>
        <tissue evidence="7">Leaf</tissue>
    </source>
</reference>
<keyword evidence="4" id="KW-0560">Oxidoreductase</keyword>